<dbReference type="VEuPathDB" id="FungiDB:LCOR_01017.1"/>
<feature type="compositionally biased region" description="Basic and acidic residues" evidence="1">
    <location>
        <begin position="1"/>
        <end position="22"/>
    </location>
</feature>
<evidence type="ECO:0000313" key="3">
    <source>
        <dbReference type="Proteomes" id="UP000027586"/>
    </source>
</evidence>
<feature type="compositionally biased region" description="Low complexity" evidence="1">
    <location>
        <begin position="472"/>
        <end position="505"/>
    </location>
</feature>
<feature type="region of interest" description="Disordered" evidence="1">
    <location>
        <begin position="548"/>
        <end position="569"/>
    </location>
</feature>
<keyword evidence="3" id="KW-1185">Reference proteome</keyword>
<proteinExistence type="predicted"/>
<dbReference type="Proteomes" id="UP000027586">
    <property type="component" value="Unassembled WGS sequence"/>
</dbReference>
<feature type="compositionally biased region" description="Acidic residues" evidence="1">
    <location>
        <begin position="548"/>
        <end position="568"/>
    </location>
</feature>
<dbReference type="AlphaFoldDB" id="A0A068RHY4"/>
<feature type="compositionally biased region" description="Basic and acidic residues" evidence="1">
    <location>
        <begin position="110"/>
        <end position="130"/>
    </location>
</feature>
<feature type="region of interest" description="Disordered" evidence="1">
    <location>
        <begin position="1"/>
        <end position="54"/>
    </location>
</feature>
<evidence type="ECO:0000256" key="1">
    <source>
        <dbReference type="SAM" id="MobiDB-lite"/>
    </source>
</evidence>
<dbReference type="EMBL" id="CBTN010000003">
    <property type="protein sequence ID" value="CDH49267.1"/>
    <property type="molecule type" value="Genomic_DNA"/>
</dbReference>
<feature type="compositionally biased region" description="Acidic residues" evidence="1">
    <location>
        <begin position="23"/>
        <end position="37"/>
    </location>
</feature>
<gene>
    <name evidence="2" type="ORF">LCOR_01017.1</name>
</gene>
<feature type="compositionally biased region" description="Basic residues" evidence="1">
    <location>
        <begin position="44"/>
        <end position="54"/>
    </location>
</feature>
<sequence>MELRRSHRIRVSEYTENRTGHEENDDDNDDDDNDNDYNEERVVVHKYKSRKRPNAKLPEVESIDTLISAKRQRSQFVDKSDQLQLLFAQLNDAPATDDEDDGKSLSSEEESVKPELRERQDLLDSDHSDNDSEVGIGDILASTAQVLDEERHERLKEVFNYSPAQNDNKTEYRFFRRRCKLPDPLWVDDNYPLLQDTTRQRENSIFEFSSSASGRKFMLSSGCLRAWYRREWPPHHLYQWLFQVVAFEEDQLVAHHAYETLNALWKNLGPEPAAYVPSNELGSKRNTNRHIEMDEFIYVLKNYGAVKSEMAKEDGEIPRSSNNPLLFLEDWSDQPGEQRIPIIQLSYILRLFGYSVRTWPEAYQQVGIGYIIRLLLQISLDRSIGNIVRRDLQDGIESCLSVLDKATWKNELLQLAADLCSRFTSIILQCQLIHALKPTYARSVYLRRMIGLTAVMYANRHVFQPSPPPSSSSPLPTQETTTTTTTSNNNTPNGTCSDNSSGSSSYQTAPTGLTRTDSYMSVSTMHSDTVDAMSIAGTPIADREMEDINEQEQEQQQQEEEEKAEEEYPLPRVEPENILEQLLRVIGNPASAFQQRDHDDYDELLAQIQLVDAAIGGRELEMLREQQTIKEIIRHLQVMNRRIGGRSTGVLPRIRASAAVQRVWNRLVYATGRESAGGMDEA</sequence>
<feature type="region of interest" description="Disordered" evidence="1">
    <location>
        <begin position="465"/>
        <end position="514"/>
    </location>
</feature>
<protein>
    <submittedName>
        <fullName evidence="2">Uncharacterized protein</fullName>
    </submittedName>
</protein>
<feature type="region of interest" description="Disordered" evidence="1">
    <location>
        <begin position="91"/>
        <end position="135"/>
    </location>
</feature>
<name>A0A068RHY4_9FUNG</name>
<dbReference type="OrthoDB" id="245989at2759"/>
<comment type="caution">
    <text evidence="2">The sequence shown here is derived from an EMBL/GenBank/DDBJ whole genome shotgun (WGS) entry which is preliminary data.</text>
</comment>
<organism evidence="2 3">
    <name type="scientific">Lichtheimia corymbifera JMRC:FSU:9682</name>
    <dbReference type="NCBI Taxonomy" id="1263082"/>
    <lineage>
        <taxon>Eukaryota</taxon>
        <taxon>Fungi</taxon>
        <taxon>Fungi incertae sedis</taxon>
        <taxon>Mucoromycota</taxon>
        <taxon>Mucoromycotina</taxon>
        <taxon>Mucoromycetes</taxon>
        <taxon>Mucorales</taxon>
        <taxon>Lichtheimiaceae</taxon>
        <taxon>Lichtheimia</taxon>
    </lineage>
</organism>
<reference evidence="2" key="1">
    <citation type="submission" date="2013-08" db="EMBL/GenBank/DDBJ databases">
        <title>Gene expansion shapes genome architecture in the human pathogen Lichtheimia corymbifera: an evolutionary genomics analysis in the ancient terrestrial Mucorales (Mucoromycotina).</title>
        <authorList>
            <person name="Schwartze V.U."/>
            <person name="Winter S."/>
            <person name="Shelest E."/>
            <person name="Marcet-Houben M."/>
            <person name="Horn F."/>
            <person name="Wehner S."/>
            <person name="Hoffmann K."/>
            <person name="Riege K."/>
            <person name="Sammeth M."/>
            <person name="Nowrousian M."/>
            <person name="Valiante V."/>
            <person name="Linde J."/>
            <person name="Jacobsen I.D."/>
            <person name="Marz M."/>
            <person name="Brakhage A.A."/>
            <person name="Gabaldon T."/>
            <person name="Bocker S."/>
            <person name="Voigt K."/>
        </authorList>
    </citation>
    <scope>NUCLEOTIDE SEQUENCE [LARGE SCALE GENOMIC DNA]</scope>
    <source>
        <strain evidence="2">FSU 9682</strain>
    </source>
</reference>
<accession>A0A068RHY4</accession>
<evidence type="ECO:0000313" key="2">
    <source>
        <dbReference type="EMBL" id="CDH49267.1"/>
    </source>
</evidence>